<dbReference type="Gene3D" id="3.40.47.10">
    <property type="match status" value="1"/>
</dbReference>
<dbReference type="STRING" id="265719.SAMN04488509_11816"/>
<dbReference type="AlphaFoldDB" id="A0A1G7A4N0"/>
<organism evidence="2 3">
    <name type="scientific">Aquimonas voraii</name>
    <dbReference type="NCBI Taxonomy" id="265719"/>
    <lineage>
        <taxon>Bacteria</taxon>
        <taxon>Pseudomonadati</taxon>
        <taxon>Pseudomonadota</taxon>
        <taxon>Gammaproteobacteria</taxon>
        <taxon>Lysobacterales</taxon>
        <taxon>Lysobacteraceae</taxon>
        <taxon>Aquimonas</taxon>
    </lineage>
</organism>
<dbReference type="RefSeq" id="WP_091245719.1">
    <property type="nucleotide sequence ID" value="NZ_FNAG01000018.1"/>
</dbReference>
<evidence type="ECO:0000313" key="2">
    <source>
        <dbReference type="EMBL" id="SDE09005.1"/>
    </source>
</evidence>
<accession>A0A1G7A4N0</accession>
<protein>
    <submittedName>
        <fullName evidence="2">Beta-ketoacyl synthase, N-terminal domain</fullName>
    </submittedName>
</protein>
<dbReference type="SUPFAM" id="SSF53901">
    <property type="entry name" value="Thiolase-like"/>
    <property type="match status" value="1"/>
</dbReference>
<gene>
    <name evidence="2" type="ORF">SAMN04488509_11816</name>
</gene>
<sequence length="262" mass="26591">MSGLPALRVLGIGAFADGLPDWAAMAAFARSEAGLIEGAPKKPAPSMLPANERRRAPDSVLLALRVAEAACENAGADPAALPSVFTSTHGDLAITDYMCATLASAPTEVSPTKFHNSVHNAAAGYWTIGVGCHAPATAISAFDASFAQGLIEAALQITIDGGPVLLVAYDSPAGGPLQHTSKSEGLFGFALVLDRADGTGLTLAPRLASGDCAEATGPLIEATARNAMAPAARLAQALARAEAKCELPAGCDSRLVLELRHG</sequence>
<evidence type="ECO:0000259" key="1">
    <source>
        <dbReference type="Pfam" id="PF13723"/>
    </source>
</evidence>
<dbReference type="OrthoDB" id="9798676at2"/>
<keyword evidence="3" id="KW-1185">Reference proteome</keyword>
<dbReference type="InterPro" id="IPR016039">
    <property type="entry name" value="Thiolase-like"/>
</dbReference>
<dbReference type="Proteomes" id="UP000199603">
    <property type="component" value="Unassembled WGS sequence"/>
</dbReference>
<evidence type="ECO:0000313" key="3">
    <source>
        <dbReference type="Proteomes" id="UP000199603"/>
    </source>
</evidence>
<feature type="domain" description="Beta-ketoacyl synthase-like N-terminal" evidence="1">
    <location>
        <begin position="36"/>
        <end position="241"/>
    </location>
</feature>
<dbReference type="EMBL" id="FNAG01000018">
    <property type="protein sequence ID" value="SDE09005.1"/>
    <property type="molecule type" value="Genomic_DNA"/>
</dbReference>
<dbReference type="Pfam" id="PF13723">
    <property type="entry name" value="Ketoacyl-synt_2"/>
    <property type="match status" value="1"/>
</dbReference>
<name>A0A1G7A4N0_9GAMM</name>
<dbReference type="GO" id="GO:0016746">
    <property type="term" value="F:acyltransferase activity"/>
    <property type="evidence" value="ECO:0007669"/>
    <property type="project" value="InterPro"/>
</dbReference>
<reference evidence="2 3" key="1">
    <citation type="submission" date="2016-10" db="EMBL/GenBank/DDBJ databases">
        <authorList>
            <person name="de Groot N.N."/>
        </authorList>
    </citation>
    <scope>NUCLEOTIDE SEQUENCE [LARGE SCALE GENOMIC DNA]</scope>
    <source>
        <strain evidence="2 3">DSM 16957</strain>
    </source>
</reference>
<dbReference type="InterPro" id="IPR014030">
    <property type="entry name" value="Ketoacyl_synth_N"/>
</dbReference>
<proteinExistence type="predicted"/>